<sequence>MMPRCCLAQPASSQPSKENIMYSTHIRNAFVAIALTMTLAACGGGTSAPAPAAAPAAPAAPATPATIKLYGQTCHNCHSIPGTGAPQAGDTKAWSGRLYKGREALLNNSINGYRSMPPMGGCTQCTEEDFAALIEYMSGSQLK</sequence>
<dbReference type="GO" id="GO:0005506">
    <property type="term" value="F:iron ion binding"/>
    <property type="evidence" value="ECO:0007669"/>
    <property type="project" value="InterPro"/>
</dbReference>
<dbReference type="PANTHER" id="PTHR40942:SF4">
    <property type="entry name" value="CYTOCHROME C5"/>
    <property type="match status" value="1"/>
</dbReference>
<evidence type="ECO:0000313" key="7">
    <source>
        <dbReference type="EMBL" id="PTU31497.1"/>
    </source>
</evidence>
<evidence type="ECO:0000256" key="2">
    <source>
        <dbReference type="ARBA" id="ARBA00022617"/>
    </source>
</evidence>
<keyword evidence="5" id="KW-0408">Iron</keyword>
<evidence type="ECO:0000256" key="5">
    <source>
        <dbReference type="ARBA" id="ARBA00023004"/>
    </source>
</evidence>
<organism evidence="7 8">
    <name type="scientific">Stenotrophobium rhamnosiphilum</name>
    <dbReference type="NCBI Taxonomy" id="2029166"/>
    <lineage>
        <taxon>Bacteria</taxon>
        <taxon>Pseudomonadati</taxon>
        <taxon>Pseudomonadota</taxon>
        <taxon>Gammaproteobacteria</taxon>
        <taxon>Nevskiales</taxon>
        <taxon>Nevskiaceae</taxon>
        <taxon>Stenotrophobium</taxon>
    </lineage>
</organism>
<keyword evidence="3" id="KW-0479">Metal-binding</keyword>
<dbReference type="PRINTS" id="PR00607">
    <property type="entry name" value="CYTCHROMECIE"/>
</dbReference>
<comment type="caution">
    <text evidence="7">The sequence shown here is derived from an EMBL/GenBank/DDBJ whole genome shotgun (WGS) entry which is preliminary data.</text>
</comment>
<feature type="domain" description="Cytochrome c" evidence="6">
    <location>
        <begin position="68"/>
        <end position="137"/>
    </location>
</feature>
<dbReference type="EMBL" id="QANS01000003">
    <property type="protein sequence ID" value="PTU31497.1"/>
    <property type="molecule type" value="Genomic_DNA"/>
</dbReference>
<dbReference type="Gene3D" id="1.10.760.10">
    <property type="entry name" value="Cytochrome c-like domain"/>
    <property type="match status" value="1"/>
</dbReference>
<evidence type="ECO:0000313" key="8">
    <source>
        <dbReference type="Proteomes" id="UP000244248"/>
    </source>
</evidence>
<dbReference type="PANTHER" id="PTHR40942">
    <property type="match status" value="1"/>
</dbReference>
<reference evidence="7 8" key="1">
    <citation type="submission" date="2018-04" db="EMBL/GenBank/DDBJ databases">
        <title>Novel species isolated from glacier.</title>
        <authorList>
            <person name="Liu Q."/>
            <person name="Xin Y.-H."/>
        </authorList>
    </citation>
    <scope>NUCLEOTIDE SEQUENCE [LARGE SCALE GENOMIC DNA]</scope>
    <source>
        <strain evidence="7 8">GT1R17</strain>
    </source>
</reference>
<name>A0A2T5MFZ0_9GAMM</name>
<dbReference type="GO" id="GO:0009055">
    <property type="term" value="F:electron transfer activity"/>
    <property type="evidence" value="ECO:0007669"/>
    <property type="project" value="InterPro"/>
</dbReference>
<gene>
    <name evidence="7" type="ORF">CJD38_09190</name>
</gene>
<keyword evidence="2" id="KW-0349">Heme</keyword>
<dbReference type="Pfam" id="PF13442">
    <property type="entry name" value="Cytochrome_CBB3"/>
    <property type="match status" value="1"/>
</dbReference>
<evidence type="ECO:0000256" key="3">
    <source>
        <dbReference type="ARBA" id="ARBA00022723"/>
    </source>
</evidence>
<evidence type="ECO:0000256" key="1">
    <source>
        <dbReference type="ARBA" id="ARBA00022448"/>
    </source>
</evidence>
<dbReference type="AlphaFoldDB" id="A0A2T5MFZ0"/>
<dbReference type="GO" id="GO:0020037">
    <property type="term" value="F:heme binding"/>
    <property type="evidence" value="ECO:0007669"/>
    <property type="project" value="InterPro"/>
</dbReference>
<dbReference type="InterPro" id="IPR002323">
    <property type="entry name" value="Cyt_CIE"/>
</dbReference>
<protein>
    <recommendedName>
        <fullName evidence="6">Cytochrome c domain-containing protein</fullName>
    </recommendedName>
</protein>
<dbReference type="InterPro" id="IPR036909">
    <property type="entry name" value="Cyt_c-like_dom_sf"/>
</dbReference>
<evidence type="ECO:0000256" key="4">
    <source>
        <dbReference type="ARBA" id="ARBA00022982"/>
    </source>
</evidence>
<proteinExistence type="predicted"/>
<keyword evidence="1" id="KW-0813">Transport</keyword>
<dbReference type="InterPro" id="IPR009056">
    <property type="entry name" value="Cyt_c-like_dom"/>
</dbReference>
<evidence type="ECO:0000259" key="6">
    <source>
        <dbReference type="Pfam" id="PF13442"/>
    </source>
</evidence>
<dbReference type="Proteomes" id="UP000244248">
    <property type="component" value="Unassembled WGS sequence"/>
</dbReference>
<accession>A0A2T5MFZ0</accession>
<keyword evidence="8" id="KW-1185">Reference proteome</keyword>
<keyword evidence="4" id="KW-0249">Electron transport</keyword>
<dbReference type="SUPFAM" id="SSF46626">
    <property type="entry name" value="Cytochrome c"/>
    <property type="match status" value="1"/>
</dbReference>